<dbReference type="PANTHER" id="PTHR33223">
    <property type="entry name" value="CCHC-TYPE DOMAIN-CONTAINING PROTEIN"/>
    <property type="match status" value="1"/>
</dbReference>
<evidence type="ECO:0000313" key="2">
    <source>
        <dbReference type="Proteomes" id="UP000325315"/>
    </source>
</evidence>
<sequence>MDQQMLREYTLPILDAMRGSIERSTINANNFEIKATTIQMIQNTLQFKENMVEDPNQYLKWFLQLCDTIKYNRVSDDLVRLQLFPFSLCNNANDWIDSLKPSSIIMWNDLTKKFLYNLGEKSPTLNNLKVNPCTRPENTSKQFVHAMDCKHGSRSKFSITVLTATSNPA</sequence>
<comment type="caution">
    <text evidence="1">The sequence shown here is derived from an EMBL/GenBank/DDBJ whole genome shotgun (WGS) entry which is preliminary data.</text>
</comment>
<accession>A0A5B6WQ46</accession>
<gene>
    <name evidence="1" type="ORF">EPI10_005685</name>
</gene>
<dbReference type="EMBL" id="SMMG02000002">
    <property type="protein sequence ID" value="KAA3483523.1"/>
    <property type="molecule type" value="Genomic_DNA"/>
</dbReference>
<evidence type="ECO:0000313" key="1">
    <source>
        <dbReference type="EMBL" id="KAA3483523.1"/>
    </source>
</evidence>
<dbReference type="PANTHER" id="PTHR33223:SF11">
    <property type="entry name" value="ELEMENT PROTEIN, PUTATIVE-RELATED"/>
    <property type="match status" value="1"/>
</dbReference>
<protein>
    <submittedName>
        <fullName evidence="1">Oligopeptide transporter 4-like</fullName>
    </submittedName>
</protein>
<reference evidence="2" key="1">
    <citation type="journal article" date="2019" name="Plant Biotechnol. J.">
        <title>Genome sequencing of the Australian wild diploid species Gossypium australe highlights disease resistance and delayed gland morphogenesis.</title>
        <authorList>
            <person name="Cai Y."/>
            <person name="Cai X."/>
            <person name="Wang Q."/>
            <person name="Wang P."/>
            <person name="Zhang Y."/>
            <person name="Cai C."/>
            <person name="Xu Y."/>
            <person name="Wang K."/>
            <person name="Zhou Z."/>
            <person name="Wang C."/>
            <person name="Geng S."/>
            <person name="Li B."/>
            <person name="Dong Q."/>
            <person name="Hou Y."/>
            <person name="Wang H."/>
            <person name="Ai P."/>
            <person name="Liu Z."/>
            <person name="Yi F."/>
            <person name="Sun M."/>
            <person name="An G."/>
            <person name="Cheng J."/>
            <person name="Zhang Y."/>
            <person name="Shi Q."/>
            <person name="Xie Y."/>
            <person name="Shi X."/>
            <person name="Chang Y."/>
            <person name="Huang F."/>
            <person name="Chen Y."/>
            <person name="Hong S."/>
            <person name="Mi L."/>
            <person name="Sun Q."/>
            <person name="Zhang L."/>
            <person name="Zhou B."/>
            <person name="Peng R."/>
            <person name="Zhang X."/>
            <person name="Liu F."/>
        </authorList>
    </citation>
    <scope>NUCLEOTIDE SEQUENCE [LARGE SCALE GENOMIC DNA]</scope>
    <source>
        <strain evidence="2">cv. PA1801</strain>
    </source>
</reference>
<organism evidence="1 2">
    <name type="scientific">Gossypium australe</name>
    <dbReference type="NCBI Taxonomy" id="47621"/>
    <lineage>
        <taxon>Eukaryota</taxon>
        <taxon>Viridiplantae</taxon>
        <taxon>Streptophyta</taxon>
        <taxon>Embryophyta</taxon>
        <taxon>Tracheophyta</taxon>
        <taxon>Spermatophyta</taxon>
        <taxon>Magnoliopsida</taxon>
        <taxon>eudicotyledons</taxon>
        <taxon>Gunneridae</taxon>
        <taxon>Pentapetalae</taxon>
        <taxon>rosids</taxon>
        <taxon>malvids</taxon>
        <taxon>Malvales</taxon>
        <taxon>Malvaceae</taxon>
        <taxon>Malvoideae</taxon>
        <taxon>Gossypium</taxon>
    </lineage>
</organism>
<keyword evidence="2" id="KW-1185">Reference proteome</keyword>
<name>A0A5B6WQ46_9ROSI</name>
<dbReference type="AlphaFoldDB" id="A0A5B6WQ46"/>
<dbReference type="Proteomes" id="UP000325315">
    <property type="component" value="Unassembled WGS sequence"/>
</dbReference>
<dbReference type="OrthoDB" id="694224at2759"/>
<proteinExistence type="predicted"/>